<feature type="transmembrane region" description="Helical" evidence="9">
    <location>
        <begin position="51"/>
        <end position="72"/>
    </location>
</feature>
<feature type="transmembrane region" description="Helical" evidence="9">
    <location>
        <begin position="382"/>
        <end position="404"/>
    </location>
</feature>
<sequence>MSSDLNIFKQPKSFYLIFSIEFWERFGFYGMQAILTVYMVKILGMNESSSFVLFGAFSALVFGFVAAGGWIGDKVIGTKRAITLGAIILMVGYLLLGLSTTKAHLGGETLIYIAMGFITVGNGLFKANPSSLLSKAYEDNDPRLDGAFTMYYMAINLGSFFSMILTPMVAERVGYGMAFGVSAIGLAITVVNFMLCQKMLKQIGSPADLQPIKKGRLSLVIVGSLIASLVCSYLLQNLFFAHLILVMAGLMIVTFYFKEAFSMTGLERQKMLVAFVLMLQGVVFFVLYFQMPTSLNFFAIHNVDPNLLGFRFEPEQFQALNPFWIMIGSPILAVLYGKLGERFSMPFKFAMGMGLCALSFLVLSWSTGFANHQGIISANWLVLSYAFQSIGELLVSGLGLAMVAQLVPQRMMGFAMGMWFLTSATAAVVAGWVASLTSVPEQMTTTQESLTIYGDVFGKIGYVTAGITVITFLIAPMLTKICQGNVDVSLEPAEA</sequence>
<feature type="transmembrane region" description="Helical" evidence="9">
    <location>
        <begin position="81"/>
        <end position="98"/>
    </location>
</feature>
<dbReference type="GO" id="GO:0042937">
    <property type="term" value="F:tripeptide transmembrane transporter activity"/>
    <property type="evidence" value="ECO:0007669"/>
    <property type="project" value="UniProtKB-ARBA"/>
</dbReference>
<dbReference type="InterPro" id="IPR005279">
    <property type="entry name" value="Dipep/tripep_permease"/>
</dbReference>
<dbReference type="FunFam" id="1.20.1250.20:FF:000017">
    <property type="entry name" value="Dipeptide and tripeptide permease A"/>
    <property type="match status" value="1"/>
</dbReference>
<evidence type="ECO:0000256" key="5">
    <source>
        <dbReference type="ARBA" id="ARBA00022856"/>
    </source>
</evidence>
<evidence type="ECO:0000256" key="1">
    <source>
        <dbReference type="ARBA" id="ARBA00004651"/>
    </source>
</evidence>
<dbReference type="PANTHER" id="PTHR23517:SF15">
    <property type="entry name" value="PROTON-DEPENDENT OLIGOPEPTIDE FAMILY TRANSPORT PROTEIN"/>
    <property type="match status" value="1"/>
</dbReference>
<dbReference type="OrthoDB" id="9772725at2"/>
<comment type="similarity">
    <text evidence="8">Belongs to the major facilitator superfamily. Proton-dependent oligopeptide transporter (POT/PTR) (TC 2.A.17) family.</text>
</comment>
<dbReference type="GO" id="GO:0015333">
    <property type="term" value="F:peptide:proton symporter activity"/>
    <property type="evidence" value="ECO:0007669"/>
    <property type="project" value="UniProtKB-ARBA"/>
</dbReference>
<feature type="transmembrane region" description="Helical" evidence="9">
    <location>
        <begin position="110"/>
        <end position="127"/>
    </location>
</feature>
<dbReference type="AlphaFoldDB" id="A0A1T4PN08"/>
<dbReference type="SUPFAM" id="SSF103473">
    <property type="entry name" value="MFS general substrate transporter"/>
    <property type="match status" value="2"/>
</dbReference>
<dbReference type="PANTHER" id="PTHR23517">
    <property type="entry name" value="RESISTANCE PROTEIN MDTM, PUTATIVE-RELATED-RELATED"/>
    <property type="match status" value="1"/>
</dbReference>
<comment type="subcellular location">
    <subcellularLocation>
        <location evidence="1">Cell membrane</location>
        <topology evidence="1">Multi-pass membrane protein</topology>
    </subcellularLocation>
    <subcellularLocation>
        <location evidence="8">Membrane</location>
        <topology evidence="8">Multi-pass membrane protein</topology>
    </subcellularLocation>
</comment>
<dbReference type="PROSITE" id="PS01023">
    <property type="entry name" value="PTR2_2"/>
    <property type="match status" value="1"/>
</dbReference>
<feature type="transmembrane region" description="Helical" evidence="9">
    <location>
        <begin position="416"/>
        <end position="436"/>
    </location>
</feature>
<dbReference type="GO" id="GO:0071916">
    <property type="term" value="F:dipeptide transmembrane transporter activity"/>
    <property type="evidence" value="ECO:0007669"/>
    <property type="project" value="UniProtKB-ARBA"/>
</dbReference>
<protein>
    <submittedName>
        <fullName evidence="11">Proton-dependent oligopeptide transporter, POT family</fullName>
    </submittedName>
</protein>
<evidence type="ECO:0000259" key="10">
    <source>
        <dbReference type="PROSITE" id="PS50850"/>
    </source>
</evidence>
<feature type="transmembrane region" description="Helical" evidence="9">
    <location>
        <begin position="241"/>
        <end position="259"/>
    </location>
</feature>
<accession>A0A1T4PN08</accession>
<feature type="transmembrane region" description="Helical" evidence="9">
    <location>
        <begin position="349"/>
        <end position="370"/>
    </location>
</feature>
<dbReference type="Proteomes" id="UP000190834">
    <property type="component" value="Unassembled WGS sequence"/>
</dbReference>
<feature type="transmembrane region" description="Helical" evidence="9">
    <location>
        <begin position="456"/>
        <end position="475"/>
    </location>
</feature>
<keyword evidence="5" id="KW-0653">Protein transport</keyword>
<dbReference type="Gene3D" id="1.20.1250.20">
    <property type="entry name" value="MFS general substrate transporter like domains"/>
    <property type="match status" value="1"/>
</dbReference>
<dbReference type="EMBL" id="FUXB01000008">
    <property type="protein sequence ID" value="SJZ92974.1"/>
    <property type="molecule type" value="Genomic_DNA"/>
</dbReference>
<dbReference type="InterPro" id="IPR000109">
    <property type="entry name" value="POT_fam"/>
</dbReference>
<evidence type="ECO:0000256" key="7">
    <source>
        <dbReference type="ARBA" id="ARBA00023136"/>
    </source>
</evidence>
<keyword evidence="5" id="KW-0571">Peptide transport</keyword>
<gene>
    <name evidence="11" type="ORF">SAMN02745782_01802</name>
</gene>
<dbReference type="GO" id="GO:0035443">
    <property type="term" value="P:tripeptide transmembrane transport"/>
    <property type="evidence" value="ECO:0007669"/>
    <property type="project" value="UniProtKB-ARBA"/>
</dbReference>
<dbReference type="GO" id="GO:0005886">
    <property type="term" value="C:plasma membrane"/>
    <property type="evidence" value="ECO:0007669"/>
    <property type="project" value="UniProtKB-SubCell"/>
</dbReference>
<dbReference type="CDD" id="cd17346">
    <property type="entry name" value="MFS_DtpA_like"/>
    <property type="match status" value="1"/>
</dbReference>
<keyword evidence="2 8" id="KW-0813">Transport</keyword>
<keyword evidence="12" id="KW-1185">Reference proteome</keyword>
<evidence type="ECO:0000256" key="3">
    <source>
        <dbReference type="ARBA" id="ARBA00022475"/>
    </source>
</evidence>
<dbReference type="NCBIfam" id="TIGR00924">
    <property type="entry name" value="yjdL_sub1_fam"/>
    <property type="match status" value="1"/>
</dbReference>
<proteinExistence type="inferred from homology"/>
<evidence type="ECO:0000313" key="11">
    <source>
        <dbReference type="EMBL" id="SJZ92974.1"/>
    </source>
</evidence>
<dbReference type="InterPro" id="IPR036259">
    <property type="entry name" value="MFS_trans_sf"/>
</dbReference>
<feature type="domain" description="Major facilitator superfamily (MFS) profile" evidence="10">
    <location>
        <begin position="1"/>
        <end position="483"/>
    </location>
</feature>
<keyword evidence="6 9" id="KW-1133">Transmembrane helix</keyword>
<feature type="transmembrane region" description="Helical" evidence="9">
    <location>
        <begin position="217"/>
        <end position="235"/>
    </location>
</feature>
<evidence type="ECO:0000256" key="8">
    <source>
        <dbReference type="RuleBase" id="RU003755"/>
    </source>
</evidence>
<evidence type="ECO:0000256" key="6">
    <source>
        <dbReference type="ARBA" id="ARBA00022989"/>
    </source>
</evidence>
<evidence type="ECO:0000313" key="12">
    <source>
        <dbReference type="Proteomes" id="UP000190834"/>
    </source>
</evidence>
<dbReference type="PROSITE" id="PS01022">
    <property type="entry name" value="PTR2_1"/>
    <property type="match status" value="1"/>
</dbReference>
<dbReference type="NCBIfam" id="NF007137">
    <property type="entry name" value="PRK09584.1"/>
    <property type="match status" value="1"/>
</dbReference>
<evidence type="ECO:0000256" key="2">
    <source>
        <dbReference type="ARBA" id="ARBA00022448"/>
    </source>
</evidence>
<reference evidence="12" key="1">
    <citation type="submission" date="2017-02" db="EMBL/GenBank/DDBJ databases">
        <authorList>
            <person name="Varghese N."/>
            <person name="Submissions S."/>
        </authorList>
    </citation>
    <scope>NUCLEOTIDE SEQUENCE [LARGE SCALE GENOMIC DNA]</scope>
    <source>
        <strain evidence="12">DSM 19608</strain>
    </source>
</reference>
<dbReference type="PROSITE" id="PS50850">
    <property type="entry name" value="MFS"/>
    <property type="match status" value="1"/>
</dbReference>
<dbReference type="InterPro" id="IPR020846">
    <property type="entry name" value="MFS_dom"/>
</dbReference>
<keyword evidence="3" id="KW-1003">Cell membrane</keyword>
<evidence type="ECO:0000256" key="4">
    <source>
        <dbReference type="ARBA" id="ARBA00022692"/>
    </source>
</evidence>
<organism evidence="11 12">
    <name type="scientific">Vibrio cincinnatiensis DSM 19608</name>
    <dbReference type="NCBI Taxonomy" id="1123491"/>
    <lineage>
        <taxon>Bacteria</taxon>
        <taxon>Pseudomonadati</taxon>
        <taxon>Pseudomonadota</taxon>
        <taxon>Gammaproteobacteria</taxon>
        <taxon>Vibrionales</taxon>
        <taxon>Vibrionaceae</taxon>
        <taxon>Vibrio</taxon>
    </lineage>
</organism>
<dbReference type="InterPro" id="IPR050171">
    <property type="entry name" value="MFS_Transporters"/>
</dbReference>
<keyword evidence="4 8" id="KW-0812">Transmembrane</keyword>
<dbReference type="Pfam" id="PF00854">
    <property type="entry name" value="PTR2"/>
    <property type="match status" value="1"/>
</dbReference>
<feature type="transmembrane region" description="Helical" evidence="9">
    <location>
        <begin position="148"/>
        <end position="169"/>
    </location>
</feature>
<feature type="transmembrane region" description="Helical" evidence="9">
    <location>
        <begin position="319"/>
        <end position="337"/>
    </location>
</feature>
<keyword evidence="7 9" id="KW-0472">Membrane</keyword>
<evidence type="ECO:0000256" key="9">
    <source>
        <dbReference type="SAM" id="Phobius"/>
    </source>
</evidence>
<name>A0A1T4PN08_VIBCI</name>
<dbReference type="InterPro" id="IPR018456">
    <property type="entry name" value="PTR2_symporter_CS"/>
</dbReference>
<feature type="transmembrane region" description="Helical" evidence="9">
    <location>
        <begin position="175"/>
        <end position="196"/>
    </location>
</feature>
<feature type="transmembrane region" description="Helical" evidence="9">
    <location>
        <begin position="271"/>
        <end position="289"/>
    </location>
</feature>